<evidence type="ECO:0000313" key="7">
    <source>
        <dbReference type="EMBL" id="MDM0044718.1"/>
    </source>
</evidence>
<dbReference type="Pfam" id="PF01614">
    <property type="entry name" value="IclR_C"/>
    <property type="match status" value="2"/>
</dbReference>
<dbReference type="InterPro" id="IPR036388">
    <property type="entry name" value="WH-like_DNA-bd_sf"/>
</dbReference>
<dbReference type="Gene3D" id="3.30.450.40">
    <property type="match status" value="1"/>
</dbReference>
<feature type="region of interest" description="Disordered" evidence="4">
    <location>
        <begin position="1"/>
        <end position="26"/>
    </location>
</feature>
<keyword evidence="8" id="KW-1185">Reference proteome</keyword>
<feature type="domain" description="HTH iclR-type" evidence="5">
    <location>
        <begin position="33"/>
        <end position="95"/>
    </location>
</feature>
<dbReference type="EMBL" id="JASZYV010000002">
    <property type="protein sequence ID" value="MDM0044718.1"/>
    <property type="molecule type" value="Genomic_DNA"/>
</dbReference>
<evidence type="ECO:0000256" key="2">
    <source>
        <dbReference type="ARBA" id="ARBA00023125"/>
    </source>
</evidence>
<dbReference type="PANTHER" id="PTHR30136">
    <property type="entry name" value="HELIX-TURN-HELIX TRANSCRIPTIONAL REGULATOR, ICLR FAMILY"/>
    <property type="match status" value="1"/>
</dbReference>
<dbReference type="InterPro" id="IPR005471">
    <property type="entry name" value="Tscrpt_reg_IclR_N"/>
</dbReference>
<dbReference type="SMART" id="SM00346">
    <property type="entry name" value="HTH_ICLR"/>
    <property type="match status" value="1"/>
</dbReference>
<evidence type="ECO:0000259" key="5">
    <source>
        <dbReference type="PROSITE" id="PS51077"/>
    </source>
</evidence>
<proteinExistence type="predicted"/>
<dbReference type="InterPro" id="IPR014757">
    <property type="entry name" value="Tscrpt_reg_IclR_C"/>
</dbReference>
<dbReference type="Gene3D" id="1.10.10.10">
    <property type="entry name" value="Winged helix-like DNA-binding domain superfamily/Winged helix DNA-binding domain"/>
    <property type="match status" value="1"/>
</dbReference>
<accession>A0ABT7N9X6</accession>
<keyword evidence="2" id="KW-0238">DNA-binding</keyword>
<feature type="region of interest" description="Disordered" evidence="4">
    <location>
        <begin position="191"/>
        <end position="213"/>
    </location>
</feature>
<reference evidence="7" key="1">
    <citation type="submission" date="2023-06" db="EMBL/GenBank/DDBJ databases">
        <authorList>
            <person name="Jiang Y."/>
            <person name="Liu Q."/>
        </authorList>
    </citation>
    <scope>NUCLEOTIDE SEQUENCE</scope>
    <source>
        <strain evidence="7">CGMCC 1.12089</strain>
    </source>
</reference>
<evidence type="ECO:0000259" key="6">
    <source>
        <dbReference type="PROSITE" id="PS51078"/>
    </source>
</evidence>
<dbReference type="InterPro" id="IPR036390">
    <property type="entry name" value="WH_DNA-bd_sf"/>
</dbReference>
<dbReference type="PROSITE" id="PS51077">
    <property type="entry name" value="HTH_ICLR"/>
    <property type="match status" value="1"/>
</dbReference>
<evidence type="ECO:0000256" key="3">
    <source>
        <dbReference type="ARBA" id="ARBA00023163"/>
    </source>
</evidence>
<dbReference type="InterPro" id="IPR050707">
    <property type="entry name" value="HTH_MetabolicPath_Reg"/>
</dbReference>
<dbReference type="PANTHER" id="PTHR30136:SF8">
    <property type="entry name" value="TRANSCRIPTIONAL REGULATORY PROTEIN"/>
    <property type="match status" value="1"/>
</dbReference>
<keyword evidence="3" id="KW-0804">Transcription</keyword>
<feature type="domain" description="IclR-ED" evidence="6">
    <location>
        <begin position="96"/>
        <end position="304"/>
    </location>
</feature>
<dbReference type="RefSeq" id="WP_286659837.1">
    <property type="nucleotide sequence ID" value="NZ_JASZYV010000002.1"/>
</dbReference>
<dbReference type="Pfam" id="PF09339">
    <property type="entry name" value="HTH_IclR"/>
    <property type="match status" value="1"/>
</dbReference>
<name>A0ABT7N9X6_9BURK</name>
<evidence type="ECO:0000313" key="8">
    <source>
        <dbReference type="Proteomes" id="UP001174908"/>
    </source>
</evidence>
<dbReference type="PROSITE" id="PS51078">
    <property type="entry name" value="ICLR_ED"/>
    <property type="match status" value="1"/>
</dbReference>
<dbReference type="Proteomes" id="UP001174908">
    <property type="component" value="Unassembled WGS sequence"/>
</dbReference>
<evidence type="ECO:0000256" key="1">
    <source>
        <dbReference type="ARBA" id="ARBA00023015"/>
    </source>
</evidence>
<organism evidence="7 8">
    <name type="scientific">Variovorax dokdonensis</name>
    <dbReference type="NCBI Taxonomy" id="344883"/>
    <lineage>
        <taxon>Bacteria</taxon>
        <taxon>Pseudomonadati</taxon>
        <taxon>Pseudomonadota</taxon>
        <taxon>Betaproteobacteria</taxon>
        <taxon>Burkholderiales</taxon>
        <taxon>Comamonadaceae</taxon>
        <taxon>Variovorax</taxon>
    </lineage>
</organism>
<comment type="caution">
    <text evidence="7">The sequence shown here is derived from an EMBL/GenBank/DDBJ whole genome shotgun (WGS) entry which is preliminary data.</text>
</comment>
<keyword evidence="1" id="KW-0805">Transcription regulation</keyword>
<gene>
    <name evidence="7" type="ORF">QTH91_09515</name>
</gene>
<dbReference type="InterPro" id="IPR029016">
    <property type="entry name" value="GAF-like_dom_sf"/>
</dbReference>
<dbReference type="SUPFAM" id="SSF55781">
    <property type="entry name" value="GAF domain-like"/>
    <property type="match status" value="1"/>
</dbReference>
<sequence>MGNTTKSGKAADPGTPTDQELATDARGAAQRGIQSIEVGGQLLRALVHHGRSLALKDLAREADMTAAKAHPYLVSFGRLGLIEQDPGNGHYQLGPLALQLGLISLQQANPVQVAGSLAAQLAQTIGQTVAIVVWGARGATIVQIAESPTPVHVNMRHGTVFSLTETASGKLFGAFRDPAEVQHLLEDERMRAQRRRQDAASSQGDGATGAMPNPLGMPAVRPLPSWEAFSAQLEEVRQRGLSRSQGEVIPGVNAMAAPVFNHAGEMVLALTAIGPAGVFDIDWDGPVAQAMRDCARAISQRLGAR</sequence>
<protein>
    <submittedName>
        <fullName evidence="7">IclR family transcriptional regulator</fullName>
    </submittedName>
</protein>
<evidence type="ECO:0000256" key="4">
    <source>
        <dbReference type="SAM" id="MobiDB-lite"/>
    </source>
</evidence>
<dbReference type="SUPFAM" id="SSF46785">
    <property type="entry name" value="Winged helix' DNA-binding domain"/>
    <property type="match status" value="1"/>
</dbReference>